<accession>A0A4U6T1L0</accession>
<protein>
    <submittedName>
        <fullName evidence="1">Uncharacterized protein</fullName>
    </submittedName>
</protein>
<dbReference type="Gramene" id="TKV94564">
    <property type="protein sequence ID" value="TKV94564"/>
    <property type="gene ID" value="SEVIR_9G303633v2"/>
</dbReference>
<dbReference type="AlphaFoldDB" id="A0A4U6T1L0"/>
<sequence>MVGVGKYPPTPRGGLKREFLEHPLRYSTKNVDLTPCSTFFLEPESLELDAFGCEIFRVGGVEQFFVEWSAPKHPLRDLLLS</sequence>
<dbReference type="Proteomes" id="UP000298652">
    <property type="component" value="Chromosome 9"/>
</dbReference>
<keyword evidence="2" id="KW-1185">Reference proteome</keyword>
<gene>
    <name evidence="1" type="ORF">SEVIR_9G303633v2</name>
</gene>
<proteinExistence type="predicted"/>
<reference evidence="1" key="1">
    <citation type="submission" date="2019-03" db="EMBL/GenBank/DDBJ databases">
        <title>WGS assembly of Setaria viridis.</title>
        <authorList>
            <person name="Huang P."/>
            <person name="Jenkins J."/>
            <person name="Grimwood J."/>
            <person name="Barry K."/>
            <person name="Healey A."/>
            <person name="Mamidi S."/>
            <person name="Sreedasyam A."/>
            <person name="Shu S."/>
            <person name="Feldman M."/>
            <person name="Wu J."/>
            <person name="Yu Y."/>
            <person name="Chen C."/>
            <person name="Johnson J."/>
            <person name="Rokhsar D."/>
            <person name="Baxter I."/>
            <person name="Schmutz J."/>
            <person name="Brutnell T."/>
            <person name="Kellogg E."/>
        </authorList>
    </citation>
    <scope>NUCLEOTIDE SEQUENCE [LARGE SCALE GENOMIC DNA]</scope>
</reference>
<organism evidence="1 2">
    <name type="scientific">Setaria viridis</name>
    <name type="common">Green bristlegrass</name>
    <name type="synonym">Setaria italica subsp. viridis</name>
    <dbReference type="NCBI Taxonomy" id="4556"/>
    <lineage>
        <taxon>Eukaryota</taxon>
        <taxon>Viridiplantae</taxon>
        <taxon>Streptophyta</taxon>
        <taxon>Embryophyta</taxon>
        <taxon>Tracheophyta</taxon>
        <taxon>Spermatophyta</taxon>
        <taxon>Magnoliopsida</taxon>
        <taxon>Liliopsida</taxon>
        <taxon>Poales</taxon>
        <taxon>Poaceae</taxon>
        <taxon>PACMAD clade</taxon>
        <taxon>Panicoideae</taxon>
        <taxon>Panicodae</taxon>
        <taxon>Paniceae</taxon>
        <taxon>Cenchrinae</taxon>
        <taxon>Setaria</taxon>
    </lineage>
</organism>
<evidence type="ECO:0000313" key="2">
    <source>
        <dbReference type="Proteomes" id="UP000298652"/>
    </source>
</evidence>
<evidence type="ECO:0000313" key="1">
    <source>
        <dbReference type="EMBL" id="TKV94564.1"/>
    </source>
</evidence>
<dbReference type="EMBL" id="CM016560">
    <property type="protein sequence ID" value="TKV94564.1"/>
    <property type="molecule type" value="Genomic_DNA"/>
</dbReference>
<name>A0A4U6T1L0_SETVI</name>